<keyword evidence="5 6" id="KW-0472">Membrane</keyword>
<evidence type="ECO:0000259" key="7">
    <source>
        <dbReference type="Pfam" id="PF02687"/>
    </source>
</evidence>
<evidence type="ECO:0000256" key="4">
    <source>
        <dbReference type="ARBA" id="ARBA00022989"/>
    </source>
</evidence>
<dbReference type="EMBL" id="CP010429">
    <property type="protein sequence ID" value="AKD57616.1"/>
    <property type="molecule type" value="Genomic_DNA"/>
</dbReference>
<feature type="domain" description="MacB-like periplasmic core" evidence="8">
    <location>
        <begin position="497"/>
        <end position="640"/>
    </location>
</feature>
<evidence type="ECO:0000256" key="2">
    <source>
        <dbReference type="ARBA" id="ARBA00022475"/>
    </source>
</evidence>
<feature type="transmembrane region" description="Helical" evidence="6">
    <location>
        <begin position="766"/>
        <end position="788"/>
    </location>
</feature>
<dbReference type="Proteomes" id="UP000033054">
    <property type="component" value="Chromosome"/>
</dbReference>
<keyword evidence="3 6" id="KW-0812">Transmembrane</keyword>
<comment type="subcellular location">
    <subcellularLocation>
        <location evidence="1">Cell membrane</location>
        <topology evidence="1">Multi-pass membrane protein</topology>
    </subcellularLocation>
</comment>
<feature type="transmembrane region" description="Helical" evidence="6">
    <location>
        <begin position="734"/>
        <end position="754"/>
    </location>
</feature>
<evidence type="ECO:0000256" key="1">
    <source>
        <dbReference type="ARBA" id="ARBA00004651"/>
    </source>
</evidence>
<dbReference type="GO" id="GO:0005886">
    <property type="term" value="C:plasma membrane"/>
    <property type="evidence" value="ECO:0007669"/>
    <property type="project" value="UniProtKB-SubCell"/>
</dbReference>
<dbReference type="AlphaFoldDB" id="A0A0E3V9Y9"/>
<feature type="transmembrane region" description="Helical" evidence="6">
    <location>
        <begin position="344"/>
        <end position="367"/>
    </location>
</feature>
<feature type="transmembrane region" description="Helical" evidence="6">
    <location>
        <begin position="387"/>
        <end position="410"/>
    </location>
</feature>
<gene>
    <name evidence="9" type="ORF">SD10_24675</name>
</gene>
<dbReference type="Pfam" id="PF02687">
    <property type="entry name" value="FtsX"/>
    <property type="match status" value="2"/>
</dbReference>
<evidence type="ECO:0008006" key="11">
    <source>
        <dbReference type="Google" id="ProtNLM"/>
    </source>
</evidence>
<keyword evidence="4 6" id="KW-1133">Transmembrane helix</keyword>
<feature type="domain" description="MacB-like periplasmic core" evidence="8">
    <location>
        <begin position="20"/>
        <end position="239"/>
    </location>
</feature>
<evidence type="ECO:0000313" key="10">
    <source>
        <dbReference type="Proteomes" id="UP000033054"/>
    </source>
</evidence>
<feature type="transmembrane region" description="Helical" evidence="6">
    <location>
        <begin position="682"/>
        <end position="706"/>
    </location>
</feature>
<protein>
    <recommendedName>
        <fullName evidence="11">ABC transporter permease</fullName>
    </recommendedName>
</protein>
<dbReference type="STRING" id="1379870.SD10_24675"/>
<dbReference type="Pfam" id="PF12704">
    <property type="entry name" value="MacB_PCD"/>
    <property type="match status" value="2"/>
</dbReference>
<evidence type="ECO:0000259" key="8">
    <source>
        <dbReference type="Pfam" id="PF12704"/>
    </source>
</evidence>
<feature type="domain" description="ABC3 transporter permease C-terminal" evidence="7">
    <location>
        <begin position="686"/>
        <end position="798"/>
    </location>
</feature>
<evidence type="ECO:0000313" key="9">
    <source>
        <dbReference type="EMBL" id="AKD57616.1"/>
    </source>
</evidence>
<dbReference type="RefSeq" id="WP_046577607.1">
    <property type="nucleotide sequence ID" value="NZ_CP010429.1"/>
</dbReference>
<feature type="domain" description="ABC3 transporter permease C-terminal" evidence="7">
    <location>
        <begin position="299"/>
        <end position="415"/>
    </location>
</feature>
<keyword evidence="10" id="KW-1185">Reference proteome</keyword>
<evidence type="ECO:0000256" key="6">
    <source>
        <dbReference type="SAM" id="Phobius"/>
    </source>
</evidence>
<proteinExistence type="predicted"/>
<dbReference type="KEGG" id="srd:SD10_24675"/>
<dbReference type="HOGENOM" id="CLU_008713_1_0_10"/>
<sequence>MFSNYLKIALRTLWKHRTHTLINIVGLSVAFGTCVLLFLTATFEFSYDSFHADADRIFRLNFLSSNRDGTADKGATMPYPISPALKAEFPEVDGVTRFFDRSASVRRGGQTFGKDVRMVDPDFLRMFTFPFQKGNPKTAMNSLSDIVISEKMAQDVFGKEDPIGKPLQLRLNDNWQAFIVTGVMSNAPKNSTFDFDALIRSDNASDYQENKTRWDHGNHDVYIKLKAGTDPQTLQRRTQAFIEKYFAQEIKDQQKQGYPKNELGFQKSLLLEPLREVHFNTETTHGQGISRAYVYTLLLVGLFILAIACINFINLTIAQSLSRAREVGVRKSLGARRGQLFGQIWGETLLLCLTALFIGLGLAYASLPTFNRLFRSHLALTDFLNTSTLLATGLGFLLISLIAGGYPSWFVTRFNAVEVLKGRVKVSRPGLLRNSLIVSQFTIACLLIVCTIIVHQQIAYLQQKPMGLAKEQVVSIPVGGELNGEVALKAMRDRLANQPNITAVSGSGVNIGAGLDNSSFRMVFGFLYGKRDITCDWLRIDTDYLKTMGIKLVQGRDFSTDFSTDTSSAVLITQSMAKALGEANPVGKYIKPDNKSFQIVGVVSDFNLYSLHQKAKPIALQMQSKNPIQYILVRVNPQNLMGAMDIIKSAWKTIAPKQEFIGSFLDENTERWYKKEQRLATIFSSAAGIAILLSCMGLFSIALISIQQRTKEIGVRKVLGASIPNLVVLISKDFLKLVVVAIVIASPIAWYAMNTWLADFAYKIDIAWWVFALAGLLAMGIAFVTVSFQSIKAALMNPVKSLRSE</sequence>
<evidence type="ECO:0000256" key="5">
    <source>
        <dbReference type="ARBA" id="ARBA00023136"/>
    </source>
</evidence>
<feature type="transmembrane region" description="Helical" evidence="6">
    <location>
        <begin position="431"/>
        <end position="454"/>
    </location>
</feature>
<keyword evidence="2" id="KW-1003">Cell membrane</keyword>
<feature type="transmembrane region" description="Helical" evidence="6">
    <location>
        <begin position="21"/>
        <end position="43"/>
    </location>
</feature>
<dbReference type="PATRIC" id="fig|1379870.5.peg.5338"/>
<accession>A0A0E3V9Y9</accession>
<feature type="transmembrane region" description="Helical" evidence="6">
    <location>
        <begin position="292"/>
        <end position="315"/>
    </location>
</feature>
<dbReference type="InterPro" id="IPR025857">
    <property type="entry name" value="MacB_PCD"/>
</dbReference>
<dbReference type="InterPro" id="IPR050250">
    <property type="entry name" value="Macrolide_Exporter_MacB"/>
</dbReference>
<dbReference type="InterPro" id="IPR003838">
    <property type="entry name" value="ABC3_permease_C"/>
</dbReference>
<name>A0A0E3V9Y9_9BACT</name>
<reference evidence="9 10" key="1">
    <citation type="journal article" date="2014" name="Curr. Microbiol.">
        <title>Spirosoma radiotolerans sp. nov., a gamma-radiation-resistant bacterium isolated from gamma ray-irradiated soil.</title>
        <authorList>
            <person name="Lee J.J."/>
            <person name="Srinivasan S."/>
            <person name="Lim S."/>
            <person name="Joe M."/>
            <person name="Im S."/>
            <person name="Bae S.I."/>
            <person name="Park K.R."/>
            <person name="Han J.H."/>
            <person name="Park S.H."/>
            <person name="Joo B.M."/>
            <person name="Park S.J."/>
            <person name="Kim M.K."/>
        </authorList>
    </citation>
    <scope>NUCLEOTIDE SEQUENCE [LARGE SCALE GENOMIC DNA]</scope>
    <source>
        <strain evidence="9 10">DG5A</strain>
    </source>
</reference>
<dbReference type="GO" id="GO:0022857">
    <property type="term" value="F:transmembrane transporter activity"/>
    <property type="evidence" value="ECO:0007669"/>
    <property type="project" value="TreeGrafter"/>
</dbReference>
<dbReference type="PANTHER" id="PTHR30572">
    <property type="entry name" value="MEMBRANE COMPONENT OF TRANSPORTER-RELATED"/>
    <property type="match status" value="1"/>
</dbReference>
<evidence type="ECO:0000256" key="3">
    <source>
        <dbReference type="ARBA" id="ARBA00022692"/>
    </source>
</evidence>
<dbReference type="PANTHER" id="PTHR30572:SF18">
    <property type="entry name" value="ABC-TYPE MACROLIDE FAMILY EXPORT SYSTEM PERMEASE COMPONENT 2"/>
    <property type="match status" value="1"/>
</dbReference>
<dbReference type="OrthoDB" id="5933722at2"/>
<organism evidence="9 10">
    <name type="scientific">Spirosoma radiotolerans</name>
    <dbReference type="NCBI Taxonomy" id="1379870"/>
    <lineage>
        <taxon>Bacteria</taxon>
        <taxon>Pseudomonadati</taxon>
        <taxon>Bacteroidota</taxon>
        <taxon>Cytophagia</taxon>
        <taxon>Cytophagales</taxon>
        <taxon>Cytophagaceae</taxon>
        <taxon>Spirosoma</taxon>
    </lineage>
</organism>